<feature type="chain" id="PRO_5012634312" evidence="1">
    <location>
        <begin position="25"/>
        <end position="291"/>
    </location>
</feature>
<organism evidence="2 3">
    <name type="scientific">Syntrophotalea acetylenivorans</name>
    <dbReference type="NCBI Taxonomy" id="1842532"/>
    <lineage>
        <taxon>Bacteria</taxon>
        <taxon>Pseudomonadati</taxon>
        <taxon>Thermodesulfobacteriota</taxon>
        <taxon>Desulfuromonadia</taxon>
        <taxon>Desulfuromonadales</taxon>
        <taxon>Syntrophotaleaceae</taxon>
        <taxon>Syntrophotalea</taxon>
    </lineage>
</organism>
<gene>
    <name evidence="2" type="ORF">A7E78_09815</name>
</gene>
<protein>
    <submittedName>
        <fullName evidence="2">Uncharacterized protein</fullName>
    </submittedName>
</protein>
<dbReference type="Proteomes" id="UP000182517">
    <property type="component" value="Chromosome"/>
</dbReference>
<accession>A0A1L3GQA0</accession>
<evidence type="ECO:0000256" key="1">
    <source>
        <dbReference type="SAM" id="SignalP"/>
    </source>
</evidence>
<dbReference type="OrthoDB" id="9814711at2"/>
<keyword evidence="3" id="KW-1185">Reference proteome</keyword>
<keyword evidence="1" id="KW-0732">Signal</keyword>
<sequence>MRNIFTSLTLLFLFSVLSVTAAHAADRYFPYVLAAQEAAQVADKVDGVKQALTGSGFEIVGEYSPYAGAHILVVTNAALQKAAGASDFGGYGAGVRVALTQINDQVQTAYANPLYMQHIYRMKGELSGVAAALEKTLGKQQDFGMEKGMTAKKLGKYHYMMAMPYFDDQIELVAGVDHQSTLGMVERGLAASKGVNKVYRIDIPGKEESVFGVAIVEGKGADQTVMAATDTGELRHTPHLPYELLVSGDKVYILHGKFRIAQSFPDLGMGTFMKISGAPNAIEETIKEAIQ</sequence>
<dbReference type="RefSeq" id="WP_072284072.1">
    <property type="nucleotide sequence ID" value="NZ_CP015519.1"/>
</dbReference>
<evidence type="ECO:0000313" key="2">
    <source>
        <dbReference type="EMBL" id="APG28112.1"/>
    </source>
</evidence>
<dbReference type="EMBL" id="CP015519">
    <property type="protein sequence ID" value="APG28112.1"/>
    <property type="molecule type" value="Genomic_DNA"/>
</dbReference>
<evidence type="ECO:0000313" key="3">
    <source>
        <dbReference type="Proteomes" id="UP000182517"/>
    </source>
</evidence>
<feature type="signal peptide" evidence="1">
    <location>
        <begin position="1"/>
        <end position="24"/>
    </location>
</feature>
<reference evidence="2 3" key="1">
    <citation type="journal article" date="2017" name="Genome Announc.">
        <title>Complete Genome Sequences of Two Acetylene-Fermenting Pelobacter acetylenicus Strains.</title>
        <authorList>
            <person name="Sutton J.M."/>
            <person name="Baesman S.M."/>
            <person name="Fierst J.L."/>
            <person name="Poret-Peterson A.T."/>
            <person name="Oremland R.S."/>
            <person name="Dunlap D.S."/>
            <person name="Akob D.M."/>
        </authorList>
    </citation>
    <scope>NUCLEOTIDE SEQUENCE [LARGE SCALE GENOMIC DNA]</scope>
    <source>
        <strain evidence="2 3">SFB93</strain>
    </source>
</reference>
<dbReference type="AlphaFoldDB" id="A0A1L3GQA0"/>
<dbReference type="KEGG" id="pef:A7E78_09815"/>
<name>A0A1L3GQA0_9BACT</name>
<proteinExistence type="predicted"/>